<keyword evidence="3" id="KW-1185">Reference proteome</keyword>
<evidence type="ECO:0000313" key="3">
    <source>
        <dbReference type="Proteomes" id="UP000305067"/>
    </source>
</evidence>
<feature type="transmembrane region" description="Helical" evidence="1">
    <location>
        <begin position="12"/>
        <end position="33"/>
    </location>
</feature>
<sequence>MRFSSFITPPHMLASLLHLSCALSMLSTVYFPIIPPLLLDLHPLHPPMRVLSCCKLAPVFSSQLLAIFLRFTCKLPSSLLPRTIHSLY</sequence>
<proteinExistence type="predicted"/>
<reference evidence="2 3" key="1">
    <citation type="journal article" date="2019" name="Nat. Ecol. Evol.">
        <title>Megaphylogeny resolves global patterns of mushroom evolution.</title>
        <authorList>
            <person name="Varga T."/>
            <person name="Krizsan K."/>
            <person name="Foldi C."/>
            <person name="Dima B."/>
            <person name="Sanchez-Garcia M."/>
            <person name="Sanchez-Ramirez S."/>
            <person name="Szollosi G.J."/>
            <person name="Szarkandi J.G."/>
            <person name="Papp V."/>
            <person name="Albert L."/>
            <person name="Andreopoulos W."/>
            <person name="Angelini C."/>
            <person name="Antonin V."/>
            <person name="Barry K.W."/>
            <person name="Bougher N.L."/>
            <person name="Buchanan P."/>
            <person name="Buyck B."/>
            <person name="Bense V."/>
            <person name="Catcheside P."/>
            <person name="Chovatia M."/>
            <person name="Cooper J."/>
            <person name="Damon W."/>
            <person name="Desjardin D."/>
            <person name="Finy P."/>
            <person name="Geml J."/>
            <person name="Haridas S."/>
            <person name="Hughes K."/>
            <person name="Justo A."/>
            <person name="Karasinski D."/>
            <person name="Kautmanova I."/>
            <person name="Kiss B."/>
            <person name="Kocsube S."/>
            <person name="Kotiranta H."/>
            <person name="LaButti K.M."/>
            <person name="Lechner B.E."/>
            <person name="Liimatainen K."/>
            <person name="Lipzen A."/>
            <person name="Lukacs Z."/>
            <person name="Mihaltcheva S."/>
            <person name="Morgado L.N."/>
            <person name="Niskanen T."/>
            <person name="Noordeloos M.E."/>
            <person name="Ohm R.A."/>
            <person name="Ortiz-Santana B."/>
            <person name="Ovrebo C."/>
            <person name="Racz N."/>
            <person name="Riley R."/>
            <person name="Savchenko A."/>
            <person name="Shiryaev A."/>
            <person name="Soop K."/>
            <person name="Spirin V."/>
            <person name="Szebenyi C."/>
            <person name="Tomsovsky M."/>
            <person name="Tulloss R.E."/>
            <person name="Uehling J."/>
            <person name="Grigoriev I.V."/>
            <person name="Vagvolgyi C."/>
            <person name="Papp T."/>
            <person name="Martin F.M."/>
            <person name="Miettinen O."/>
            <person name="Hibbett D.S."/>
            <person name="Nagy L.G."/>
        </authorList>
    </citation>
    <scope>NUCLEOTIDE SEQUENCE [LARGE SCALE GENOMIC DNA]</scope>
    <source>
        <strain evidence="2 3">CBS 309.79</strain>
    </source>
</reference>
<evidence type="ECO:0000256" key="1">
    <source>
        <dbReference type="SAM" id="Phobius"/>
    </source>
</evidence>
<organism evidence="2 3">
    <name type="scientific">Pterulicium gracile</name>
    <dbReference type="NCBI Taxonomy" id="1884261"/>
    <lineage>
        <taxon>Eukaryota</taxon>
        <taxon>Fungi</taxon>
        <taxon>Dikarya</taxon>
        <taxon>Basidiomycota</taxon>
        <taxon>Agaricomycotina</taxon>
        <taxon>Agaricomycetes</taxon>
        <taxon>Agaricomycetidae</taxon>
        <taxon>Agaricales</taxon>
        <taxon>Pleurotineae</taxon>
        <taxon>Pterulaceae</taxon>
        <taxon>Pterulicium</taxon>
    </lineage>
</organism>
<gene>
    <name evidence="2" type="ORF">BDV98DRAFT_570233</name>
</gene>
<keyword evidence="1" id="KW-0472">Membrane</keyword>
<keyword evidence="1" id="KW-0812">Transmembrane</keyword>
<evidence type="ECO:0000313" key="2">
    <source>
        <dbReference type="EMBL" id="TFK99829.1"/>
    </source>
</evidence>
<dbReference type="EMBL" id="ML178831">
    <property type="protein sequence ID" value="TFK99829.1"/>
    <property type="molecule type" value="Genomic_DNA"/>
</dbReference>
<dbReference type="AlphaFoldDB" id="A0A5C3QFA7"/>
<dbReference type="Proteomes" id="UP000305067">
    <property type="component" value="Unassembled WGS sequence"/>
</dbReference>
<name>A0A5C3QFA7_9AGAR</name>
<protein>
    <submittedName>
        <fullName evidence="2">Uncharacterized protein</fullName>
    </submittedName>
</protein>
<keyword evidence="1" id="KW-1133">Transmembrane helix</keyword>
<accession>A0A5C3QFA7</accession>